<evidence type="ECO:0000313" key="3">
    <source>
        <dbReference type="Proteomes" id="UP001190700"/>
    </source>
</evidence>
<keyword evidence="3" id="KW-1185">Reference proteome</keyword>
<organism evidence="2 3">
    <name type="scientific">Cymbomonas tetramitiformis</name>
    <dbReference type="NCBI Taxonomy" id="36881"/>
    <lineage>
        <taxon>Eukaryota</taxon>
        <taxon>Viridiplantae</taxon>
        <taxon>Chlorophyta</taxon>
        <taxon>Pyramimonadophyceae</taxon>
        <taxon>Pyramimonadales</taxon>
        <taxon>Pyramimonadaceae</taxon>
        <taxon>Cymbomonas</taxon>
    </lineage>
</organism>
<accession>A0AAE0LHU2</accession>
<proteinExistence type="predicted"/>
<dbReference type="AlphaFoldDB" id="A0AAE0LHU2"/>
<protein>
    <submittedName>
        <fullName evidence="2">Uncharacterized protein</fullName>
    </submittedName>
</protein>
<gene>
    <name evidence="2" type="ORF">CYMTET_6633</name>
</gene>
<name>A0AAE0LHU2_9CHLO</name>
<dbReference type="Proteomes" id="UP001190700">
    <property type="component" value="Unassembled WGS sequence"/>
</dbReference>
<dbReference type="EMBL" id="LGRX02001642">
    <property type="protein sequence ID" value="KAK3285768.1"/>
    <property type="molecule type" value="Genomic_DNA"/>
</dbReference>
<sequence length="125" mass="13505">MKRLKPGKRDYSPSVVNATGELLETGMSATQVSKSWPIFLEAIFSDGENAGGRGTTGAEHGKHSPDKSPSSLRSTFNVDDDTARLRVDGEFSGECTRLDPYSDDDIPLIPDQISLQTCSIERDGA</sequence>
<reference evidence="2 3" key="1">
    <citation type="journal article" date="2015" name="Genome Biol. Evol.">
        <title>Comparative Genomics of a Bacterivorous Green Alga Reveals Evolutionary Causalities and Consequences of Phago-Mixotrophic Mode of Nutrition.</title>
        <authorList>
            <person name="Burns J.A."/>
            <person name="Paasch A."/>
            <person name="Narechania A."/>
            <person name="Kim E."/>
        </authorList>
    </citation>
    <scope>NUCLEOTIDE SEQUENCE [LARGE SCALE GENOMIC DNA]</scope>
    <source>
        <strain evidence="2 3">PLY_AMNH</strain>
    </source>
</reference>
<comment type="caution">
    <text evidence="2">The sequence shown here is derived from an EMBL/GenBank/DDBJ whole genome shotgun (WGS) entry which is preliminary data.</text>
</comment>
<feature type="region of interest" description="Disordered" evidence="1">
    <location>
        <begin position="47"/>
        <end position="76"/>
    </location>
</feature>
<feature type="compositionally biased region" description="Polar residues" evidence="1">
    <location>
        <begin position="67"/>
        <end position="76"/>
    </location>
</feature>
<evidence type="ECO:0000313" key="2">
    <source>
        <dbReference type="EMBL" id="KAK3285768.1"/>
    </source>
</evidence>
<evidence type="ECO:0000256" key="1">
    <source>
        <dbReference type="SAM" id="MobiDB-lite"/>
    </source>
</evidence>